<dbReference type="PROSITE" id="PS50022">
    <property type="entry name" value="FA58C_3"/>
    <property type="match status" value="1"/>
</dbReference>
<feature type="chain" id="PRO_5047082025" description="F5/8 type C domain-containing protein" evidence="1">
    <location>
        <begin position="29"/>
        <end position="1015"/>
    </location>
</feature>
<accession>A0ABN2I2E6</accession>
<gene>
    <name evidence="3" type="ORF">GCM10009765_53600</name>
</gene>
<dbReference type="Pfam" id="PF13320">
    <property type="entry name" value="GH123_cat"/>
    <property type="match status" value="1"/>
</dbReference>
<reference evidence="3 4" key="1">
    <citation type="journal article" date="2019" name="Int. J. Syst. Evol. Microbiol.">
        <title>The Global Catalogue of Microorganisms (GCM) 10K type strain sequencing project: providing services to taxonomists for standard genome sequencing and annotation.</title>
        <authorList>
            <consortium name="The Broad Institute Genomics Platform"/>
            <consortium name="The Broad Institute Genome Sequencing Center for Infectious Disease"/>
            <person name="Wu L."/>
            <person name="Ma J."/>
        </authorList>
    </citation>
    <scope>NUCLEOTIDE SEQUENCE [LARGE SCALE GENOMIC DNA]</scope>
    <source>
        <strain evidence="3 4">JCM 14718</strain>
    </source>
</reference>
<dbReference type="InterPro" id="IPR000421">
    <property type="entry name" value="FA58C"/>
</dbReference>
<keyword evidence="4" id="KW-1185">Reference proteome</keyword>
<organism evidence="3 4">
    <name type="scientific">Fodinicola feengrottensis</name>
    <dbReference type="NCBI Taxonomy" id="435914"/>
    <lineage>
        <taxon>Bacteria</taxon>
        <taxon>Bacillati</taxon>
        <taxon>Actinomycetota</taxon>
        <taxon>Actinomycetes</taxon>
        <taxon>Mycobacteriales</taxon>
        <taxon>Fodinicola</taxon>
    </lineage>
</organism>
<evidence type="ECO:0000259" key="2">
    <source>
        <dbReference type="PROSITE" id="PS50022"/>
    </source>
</evidence>
<comment type="caution">
    <text evidence="3">The sequence shown here is derived from an EMBL/GenBank/DDBJ whole genome shotgun (WGS) entry which is preliminary data.</text>
</comment>
<dbReference type="EMBL" id="BAAANY010000020">
    <property type="protein sequence ID" value="GAA1697503.1"/>
    <property type="molecule type" value="Genomic_DNA"/>
</dbReference>
<dbReference type="Gene3D" id="2.60.120.260">
    <property type="entry name" value="Galactose-binding domain-like"/>
    <property type="match status" value="3"/>
</dbReference>
<evidence type="ECO:0000313" key="4">
    <source>
        <dbReference type="Proteomes" id="UP001500618"/>
    </source>
</evidence>
<feature type="domain" description="F5/8 type C" evidence="2">
    <location>
        <begin position="569"/>
        <end position="708"/>
    </location>
</feature>
<evidence type="ECO:0000313" key="3">
    <source>
        <dbReference type="EMBL" id="GAA1697503.1"/>
    </source>
</evidence>
<proteinExistence type="predicted"/>
<dbReference type="Pfam" id="PF22680">
    <property type="entry name" value="Glyco_hydro_123_N_2"/>
    <property type="match status" value="1"/>
</dbReference>
<dbReference type="SUPFAM" id="SSF49785">
    <property type="entry name" value="Galactose-binding domain-like"/>
    <property type="match status" value="3"/>
</dbReference>
<protein>
    <recommendedName>
        <fullName evidence="2">F5/8 type C domain-containing protein</fullName>
    </recommendedName>
</protein>
<dbReference type="InterPro" id="IPR025150">
    <property type="entry name" value="GH123_cat"/>
</dbReference>
<sequence>MSALRLLAMISVAAAVVGTVGVAGPSLAAAVPVTSVWTENSSVNVFQDSLPAPGSATAVDLTMAKNEYEAAQIAIRKSSNFTIQKVSFGDLSSGGNVLAAANLAYQFVEFEHLDENSRAGFENWPLDNPIRTAPGDFPDALSNDASTAVPANQTMPIWIRAYVPAATPAGVYTGTATVVTDVGSSNVPVTVDVRNVTIPDSNQSTFTTAMWMNMLGFLSPDNTQDPIKKEYGIDKYSDGWWSLMDNVAASMRAYRENSLSVPLVTLLVDGGSYQDGATYHFNWTLVDQVIERFMDRDHAINQIEGFWWFYEIYGDTGAKTEIITGTPTSRSRDYVGSDTATVKRWNTQFLTSLRDHVRAKGWEDKFWVHIADEITDDQVSRYRAAADTIHAIWPQVRIADTNNVQSPMEAVADKRNILIPNLNLTSDHADYYTHSGKPFWLYTCNIPTGSYLNRLIDQPVYSQREMMWYAYQTGATGYLHWAYDAWDYPMNGDGGQDSKGDGWIVKPDKDHHTIKPTIRLESLRDGIQDWELLRIVGQTKPALAQAISAALVTSATRYNEDTGFVSRMHNALVAAAAGGRTFVANLTIASVASASTSAAGSGAGNAIDSDASTGWKSAAGGSQWWQLDLREQAQVDAIQLTWGSGFAKSYKIQLSYNGTDWADAYATTSAGGGDTFAGINGKARYVRIAASNCPTTGCVINDVQVGGSYLASQNLAGGKYYDEPDPDAAYPDLGFSTDGVLAGHYDDRRSYGYHVGTSGSFTATVTIDLEALRTLGSVRIHRYQNYEEHYDPDSVVVSTSTDNQAYTQKGSVGKADGLWYDLTFPPSATRYLRVTFSKNGGDLADWLFLDEIEAYAPPAGEAVNIVQGAAYTMSEEPDPGYPDTDGHEATDGVIAGGYGDGDGFGFVVQYLTAEPVTVDIALPAVRDVNLVRVARFEDGKHNYAPDRVDVYTSTNGGSYQYRGAATWATGQWYEIAFPDTTADHIRIAVSKTGGDQADWLFLDEISAYGSQLAAR</sequence>
<name>A0ABN2I2E6_9ACTN</name>
<feature type="signal peptide" evidence="1">
    <location>
        <begin position="1"/>
        <end position="28"/>
    </location>
</feature>
<evidence type="ECO:0000256" key="1">
    <source>
        <dbReference type="SAM" id="SignalP"/>
    </source>
</evidence>
<dbReference type="InterPro" id="IPR008979">
    <property type="entry name" value="Galactose-bd-like_sf"/>
</dbReference>
<dbReference type="Pfam" id="PF00754">
    <property type="entry name" value="F5_F8_type_C"/>
    <property type="match status" value="1"/>
</dbReference>
<dbReference type="Proteomes" id="UP001500618">
    <property type="component" value="Unassembled WGS sequence"/>
</dbReference>
<dbReference type="InterPro" id="IPR053850">
    <property type="entry name" value="Glyco_hydro_123_N_2"/>
</dbReference>
<keyword evidence="1" id="KW-0732">Signal</keyword>